<evidence type="ECO:0000313" key="2">
    <source>
        <dbReference type="Proteomes" id="UP000008467"/>
    </source>
</evidence>
<name>F2JJ44_CELLD</name>
<accession>F2JJ44</accession>
<dbReference type="EMBL" id="CP002582">
    <property type="protein sequence ID" value="ADZ83203.1"/>
    <property type="molecule type" value="Genomic_DNA"/>
</dbReference>
<sequence length="59" mass="6939">MTRQMLIDKIVYMLREEGTLEKSNYCTRVEQCQDVKKVIEKCLDGYEIIEGKVLLREGV</sequence>
<dbReference type="AlphaFoldDB" id="F2JJ44"/>
<keyword evidence="2" id="KW-1185">Reference proteome</keyword>
<evidence type="ECO:0000313" key="1">
    <source>
        <dbReference type="EMBL" id="ADZ83203.1"/>
    </source>
</evidence>
<dbReference type="Proteomes" id="UP000008467">
    <property type="component" value="Chromosome"/>
</dbReference>
<organism evidence="1 2">
    <name type="scientific">Cellulosilyticum lentocellum (strain ATCC 49066 / DSM 5427 / NCIMB 11756 / RHM5)</name>
    <name type="common">Clostridium lentocellum</name>
    <dbReference type="NCBI Taxonomy" id="642492"/>
    <lineage>
        <taxon>Bacteria</taxon>
        <taxon>Bacillati</taxon>
        <taxon>Bacillota</taxon>
        <taxon>Clostridia</taxon>
        <taxon>Lachnospirales</taxon>
        <taxon>Cellulosilyticaceae</taxon>
        <taxon>Cellulosilyticum</taxon>
    </lineage>
</organism>
<dbReference type="HOGENOM" id="CLU_2951838_0_0_9"/>
<gene>
    <name evidence="1" type="ordered locus">Clole_1477</name>
</gene>
<reference evidence="1 2" key="1">
    <citation type="journal article" date="2011" name="J. Bacteriol.">
        <title>Complete genome sequence of the cellulose-degrading bacterium Cellulosilyticum lentocellum.</title>
        <authorList>
            <consortium name="US DOE Joint Genome Institute"/>
            <person name="Miller D.A."/>
            <person name="Suen G."/>
            <person name="Bruce D."/>
            <person name="Copeland A."/>
            <person name="Cheng J.F."/>
            <person name="Detter C."/>
            <person name="Goodwin L.A."/>
            <person name="Han C.S."/>
            <person name="Hauser L.J."/>
            <person name="Land M.L."/>
            <person name="Lapidus A."/>
            <person name="Lucas S."/>
            <person name="Meincke L."/>
            <person name="Pitluck S."/>
            <person name="Tapia R."/>
            <person name="Teshima H."/>
            <person name="Woyke T."/>
            <person name="Fox B.G."/>
            <person name="Angert E.R."/>
            <person name="Currie C.R."/>
        </authorList>
    </citation>
    <scope>NUCLEOTIDE SEQUENCE [LARGE SCALE GENOMIC DNA]</scope>
    <source>
        <strain evidence="2">ATCC 49066 / DSM 5427 / NCIMB 11756 / RHM5</strain>
    </source>
</reference>
<dbReference type="KEGG" id="cle:Clole_1477"/>
<dbReference type="STRING" id="642492.Clole_1477"/>
<proteinExistence type="predicted"/>
<dbReference type="RefSeq" id="WP_013656501.1">
    <property type="nucleotide sequence ID" value="NC_015275.1"/>
</dbReference>
<protein>
    <submittedName>
        <fullName evidence="1">Uncharacterized protein</fullName>
    </submittedName>
</protein>